<feature type="compositionally biased region" description="Low complexity" evidence="8">
    <location>
        <begin position="492"/>
        <end position="516"/>
    </location>
</feature>
<dbReference type="GO" id="GO:0016020">
    <property type="term" value="C:membrane"/>
    <property type="evidence" value="ECO:0007669"/>
    <property type="project" value="UniProtKB-SubCell"/>
</dbReference>
<dbReference type="InterPro" id="IPR051359">
    <property type="entry name" value="CaCA_antiporter"/>
</dbReference>
<feature type="transmembrane region" description="Helical" evidence="9">
    <location>
        <begin position="56"/>
        <end position="74"/>
    </location>
</feature>
<evidence type="ECO:0000313" key="12">
    <source>
        <dbReference type="Proteomes" id="UP000037069"/>
    </source>
</evidence>
<keyword evidence="3" id="KW-0050">Antiport</keyword>
<accession>A0A0L0CDQ0</accession>
<feature type="region of interest" description="Disordered" evidence="8">
    <location>
        <begin position="568"/>
        <end position="624"/>
    </location>
</feature>
<feature type="domain" description="Sodium/calcium exchanger membrane region" evidence="10">
    <location>
        <begin position="3"/>
        <end position="95"/>
    </location>
</feature>
<keyword evidence="2" id="KW-0813">Transport</keyword>
<evidence type="ECO:0000259" key="10">
    <source>
        <dbReference type="Pfam" id="PF01699"/>
    </source>
</evidence>
<feature type="compositionally biased region" description="Polar residues" evidence="8">
    <location>
        <begin position="600"/>
        <end position="621"/>
    </location>
</feature>
<proteinExistence type="predicted"/>
<evidence type="ECO:0000256" key="2">
    <source>
        <dbReference type="ARBA" id="ARBA00022448"/>
    </source>
</evidence>
<dbReference type="Gene3D" id="1.20.1420.30">
    <property type="entry name" value="NCX, central ion-binding region"/>
    <property type="match status" value="1"/>
</dbReference>
<dbReference type="Pfam" id="PF01699">
    <property type="entry name" value="Na_Ca_ex"/>
    <property type="match status" value="1"/>
</dbReference>
<dbReference type="InterPro" id="IPR004837">
    <property type="entry name" value="NaCa_Exmemb"/>
</dbReference>
<keyword evidence="4" id="KW-0406">Ion transport</keyword>
<protein>
    <recommendedName>
        <fullName evidence="10">Sodium/calcium exchanger membrane region domain-containing protein</fullName>
    </recommendedName>
</protein>
<evidence type="ECO:0000256" key="9">
    <source>
        <dbReference type="SAM" id="Phobius"/>
    </source>
</evidence>
<keyword evidence="4" id="KW-0109">Calcium transport</keyword>
<evidence type="ECO:0000313" key="11">
    <source>
        <dbReference type="EMBL" id="KNC30538.1"/>
    </source>
</evidence>
<feature type="compositionally biased region" description="Polar residues" evidence="8">
    <location>
        <begin position="579"/>
        <end position="591"/>
    </location>
</feature>
<evidence type="ECO:0000256" key="8">
    <source>
        <dbReference type="SAM" id="MobiDB-lite"/>
    </source>
</evidence>
<keyword evidence="4" id="KW-0106">Calcium</keyword>
<keyword evidence="12" id="KW-1185">Reference proteome</keyword>
<comment type="caution">
    <text evidence="11">The sequence shown here is derived from an EMBL/GenBank/DDBJ whole genome shotgun (WGS) entry which is preliminary data.</text>
</comment>
<dbReference type="GO" id="GO:0006874">
    <property type="term" value="P:intracellular calcium ion homeostasis"/>
    <property type="evidence" value="ECO:0007669"/>
    <property type="project" value="TreeGrafter"/>
</dbReference>
<keyword evidence="7 9" id="KW-0472">Membrane</keyword>
<dbReference type="OMA" id="DWKSNDG"/>
<dbReference type="GO" id="GO:0005432">
    <property type="term" value="F:calcium:sodium antiporter activity"/>
    <property type="evidence" value="ECO:0007669"/>
    <property type="project" value="TreeGrafter"/>
</dbReference>
<dbReference type="AlphaFoldDB" id="A0A0L0CDQ0"/>
<dbReference type="Proteomes" id="UP000037069">
    <property type="component" value="Unassembled WGS sequence"/>
</dbReference>
<sequence>MGFCPSLEMLSKVMGLSEHLAGVTLLAFGNGSPDLFTSLASIDDPTTTLYSNLLSAAIYVTTFVGGVICIIRPFHISGSNLLRDTTFFILVITIFNFDSDRLSFSEPDLPASLKHSDRFIIKHPHEYITVDELKFYRRRKPPEHLTKSNICLTDFKNDSVLPFSPLKSEYRKSYLDLAPPIRTLSLRKATSLRLEGLMPLNRSEHQDRYLWFTPEDYKSSRSYPMKKPESLHFTGGFDMEPEYRSSYVMYPMVDRATKILPREMFSLQSPVKTNKTLEKSSVDVELIQKVKEDKVKREKAGDLQQECHLQRRAITDESHFNVTPSEYQRQFVPQLIEKAHSIPQMSHIKMQGDFHTIPEYQDSFKMYANYSKPMPIIKNDNLLMSGSEIQINPNENSKTMPEYREKFHDLPKETVKEKSLKTEDHLRPNGEFSKDVPEYFESFRDPQVKQLPEKGKCREPYLHLKGKLEFNPEYRNTYLNFPRSRPIVPKPTSTFRLPTSNTTTTTNSSRNRSSVSPRKYEGASNSTPSIIEPETDITITPEYRRACYNYQIRERSPKQKAVIETPMPKDGKKFHRKSVSPQYQKTNTALNRQRRPLISESPQSSSPGLENIGQQYKQQKTPKFGRRATGSVLKNAENCRANTSIIEGNPKYTMTQRKDAFNSENIHDSFVVLENNPFKRSHWMK</sequence>
<dbReference type="OrthoDB" id="407410at2759"/>
<dbReference type="PANTHER" id="PTHR12266">
    <property type="entry name" value="NA+/CA2+ K+ INDEPENDENT EXCHANGER"/>
    <property type="match status" value="1"/>
</dbReference>
<reference evidence="11 12" key="1">
    <citation type="journal article" date="2015" name="Nat. Commun.">
        <title>Lucilia cuprina genome unlocks parasitic fly biology to underpin future interventions.</title>
        <authorList>
            <person name="Anstead C.A."/>
            <person name="Korhonen P.K."/>
            <person name="Young N.D."/>
            <person name="Hall R.S."/>
            <person name="Jex A.R."/>
            <person name="Murali S.C."/>
            <person name="Hughes D.S."/>
            <person name="Lee S.F."/>
            <person name="Perry T."/>
            <person name="Stroehlein A.J."/>
            <person name="Ansell B.R."/>
            <person name="Breugelmans B."/>
            <person name="Hofmann A."/>
            <person name="Qu J."/>
            <person name="Dugan S."/>
            <person name="Lee S.L."/>
            <person name="Chao H."/>
            <person name="Dinh H."/>
            <person name="Han Y."/>
            <person name="Doddapaneni H.V."/>
            <person name="Worley K.C."/>
            <person name="Muzny D.M."/>
            <person name="Ioannidis P."/>
            <person name="Waterhouse R.M."/>
            <person name="Zdobnov E.M."/>
            <person name="James P.J."/>
            <person name="Bagnall N.H."/>
            <person name="Kotze A.C."/>
            <person name="Gibbs R.A."/>
            <person name="Richards S."/>
            <person name="Batterham P."/>
            <person name="Gasser R.B."/>
        </authorList>
    </citation>
    <scope>NUCLEOTIDE SEQUENCE [LARGE SCALE GENOMIC DNA]</scope>
    <source>
        <strain evidence="11 12">LS</strain>
        <tissue evidence="11">Full body</tissue>
    </source>
</reference>
<evidence type="ECO:0000256" key="4">
    <source>
        <dbReference type="ARBA" id="ARBA00022568"/>
    </source>
</evidence>
<evidence type="ECO:0000256" key="3">
    <source>
        <dbReference type="ARBA" id="ARBA00022449"/>
    </source>
</evidence>
<name>A0A0L0CDQ0_LUCCU</name>
<organism evidence="11 12">
    <name type="scientific">Lucilia cuprina</name>
    <name type="common">Green bottle fly</name>
    <name type="synonym">Australian sheep blowfly</name>
    <dbReference type="NCBI Taxonomy" id="7375"/>
    <lineage>
        <taxon>Eukaryota</taxon>
        <taxon>Metazoa</taxon>
        <taxon>Ecdysozoa</taxon>
        <taxon>Arthropoda</taxon>
        <taxon>Hexapoda</taxon>
        <taxon>Insecta</taxon>
        <taxon>Pterygota</taxon>
        <taxon>Neoptera</taxon>
        <taxon>Endopterygota</taxon>
        <taxon>Diptera</taxon>
        <taxon>Brachycera</taxon>
        <taxon>Muscomorpha</taxon>
        <taxon>Oestroidea</taxon>
        <taxon>Calliphoridae</taxon>
        <taxon>Luciliinae</taxon>
        <taxon>Lucilia</taxon>
    </lineage>
</organism>
<dbReference type="STRING" id="7375.A0A0L0CDQ0"/>
<feature type="region of interest" description="Disordered" evidence="8">
    <location>
        <begin position="485"/>
        <end position="531"/>
    </location>
</feature>
<evidence type="ECO:0000256" key="7">
    <source>
        <dbReference type="ARBA" id="ARBA00023136"/>
    </source>
</evidence>
<evidence type="ECO:0000256" key="5">
    <source>
        <dbReference type="ARBA" id="ARBA00022692"/>
    </source>
</evidence>
<keyword evidence="5 9" id="KW-0812">Transmembrane</keyword>
<dbReference type="PANTHER" id="PTHR12266:SF0">
    <property type="entry name" value="MITOCHONDRIAL SODIUM_CALCIUM EXCHANGER PROTEIN"/>
    <property type="match status" value="1"/>
</dbReference>
<evidence type="ECO:0000256" key="6">
    <source>
        <dbReference type="ARBA" id="ARBA00022989"/>
    </source>
</evidence>
<keyword evidence="6 9" id="KW-1133">Transmembrane helix</keyword>
<dbReference type="EMBL" id="JRES01000505">
    <property type="protein sequence ID" value="KNC30538.1"/>
    <property type="molecule type" value="Genomic_DNA"/>
</dbReference>
<gene>
    <name evidence="11" type="ORF">FF38_02283</name>
</gene>
<evidence type="ECO:0000256" key="1">
    <source>
        <dbReference type="ARBA" id="ARBA00004141"/>
    </source>
</evidence>
<dbReference type="InterPro" id="IPR044880">
    <property type="entry name" value="NCX_ion-bd_dom_sf"/>
</dbReference>
<comment type="subcellular location">
    <subcellularLocation>
        <location evidence="1">Membrane</location>
        <topology evidence="1">Multi-pass membrane protein</topology>
    </subcellularLocation>
</comment>